<evidence type="ECO:0000313" key="3">
    <source>
        <dbReference type="Proteomes" id="UP000756860"/>
    </source>
</evidence>
<dbReference type="Pfam" id="PF13560">
    <property type="entry name" value="HTH_31"/>
    <property type="match status" value="1"/>
</dbReference>
<dbReference type="SMART" id="SM00530">
    <property type="entry name" value="HTH_XRE"/>
    <property type="match status" value="1"/>
</dbReference>
<dbReference type="EMBL" id="JAHCVK010000002">
    <property type="protein sequence ID" value="MBT0653095.1"/>
    <property type="molecule type" value="Genomic_DNA"/>
</dbReference>
<evidence type="ECO:0000259" key="1">
    <source>
        <dbReference type="PROSITE" id="PS50943"/>
    </source>
</evidence>
<sequence>MPAKPPLTTGIAADQLRALGEQIRAHRKALRISATTLAEAAGMSRITLHRIEKGEPAVTVGAYASAMAALGLNFGLVIPAPEAGLAQQASREGWIPARVRLADYPQLKQLAWQVHGVETLSPTEAWNIYERNWRHMDEQALTVHERQLVDALRLAFGGGDRRV</sequence>
<name>A0ABS5SCJ1_9BACT</name>
<dbReference type="PROSITE" id="PS50943">
    <property type="entry name" value="HTH_CROC1"/>
    <property type="match status" value="1"/>
</dbReference>
<protein>
    <submittedName>
        <fullName evidence="2">Helix-turn-helix domain-containing protein</fullName>
    </submittedName>
</protein>
<dbReference type="Proteomes" id="UP000756860">
    <property type="component" value="Unassembled WGS sequence"/>
</dbReference>
<dbReference type="RefSeq" id="WP_214175076.1">
    <property type="nucleotide sequence ID" value="NZ_JAHCVK010000002.1"/>
</dbReference>
<reference evidence="2 3" key="1">
    <citation type="submission" date="2021-05" db="EMBL/GenBank/DDBJ databases">
        <title>The draft genome of Geobacter luticola JCM 17780.</title>
        <authorList>
            <person name="Xu Z."/>
            <person name="Masuda Y."/>
            <person name="Itoh H."/>
            <person name="Senoo K."/>
        </authorList>
    </citation>
    <scope>NUCLEOTIDE SEQUENCE [LARGE SCALE GENOMIC DNA]</scope>
    <source>
        <strain evidence="2 3">JCM 17780</strain>
    </source>
</reference>
<feature type="domain" description="HTH cro/C1-type" evidence="1">
    <location>
        <begin position="23"/>
        <end position="55"/>
    </location>
</feature>
<keyword evidence="3" id="KW-1185">Reference proteome</keyword>
<dbReference type="InterPro" id="IPR010982">
    <property type="entry name" value="Lambda_DNA-bd_dom_sf"/>
</dbReference>
<gene>
    <name evidence="2" type="ORF">KI810_08515</name>
</gene>
<dbReference type="CDD" id="cd00093">
    <property type="entry name" value="HTH_XRE"/>
    <property type="match status" value="1"/>
</dbReference>
<dbReference type="SUPFAM" id="SSF47413">
    <property type="entry name" value="lambda repressor-like DNA-binding domains"/>
    <property type="match status" value="1"/>
</dbReference>
<comment type="caution">
    <text evidence="2">The sequence shown here is derived from an EMBL/GenBank/DDBJ whole genome shotgun (WGS) entry which is preliminary data.</text>
</comment>
<accession>A0ABS5SCJ1</accession>
<proteinExistence type="predicted"/>
<evidence type="ECO:0000313" key="2">
    <source>
        <dbReference type="EMBL" id="MBT0653095.1"/>
    </source>
</evidence>
<dbReference type="Gene3D" id="1.10.260.40">
    <property type="entry name" value="lambda repressor-like DNA-binding domains"/>
    <property type="match status" value="1"/>
</dbReference>
<organism evidence="2 3">
    <name type="scientific">Geomobilimonas luticola</name>
    <dbReference type="NCBI Taxonomy" id="1114878"/>
    <lineage>
        <taxon>Bacteria</taxon>
        <taxon>Pseudomonadati</taxon>
        <taxon>Thermodesulfobacteriota</taxon>
        <taxon>Desulfuromonadia</taxon>
        <taxon>Geobacterales</taxon>
        <taxon>Geobacteraceae</taxon>
        <taxon>Geomobilimonas</taxon>
    </lineage>
</organism>
<dbReference type="InterPro" id="IPR001387">
    <property type="entry name" value="Cro/C1-type_HTH"/>
</dbReference>